<feature type="coiled-coil region" evidence="1">
    <location>
        <begin position="141"/>
        <end position="168"/>
    </location>
</feature>
<reference evidence="3" key="1">
    <citation type="journal article" date="2011" name="MBio">
        <title>Novel metabolic attributes of the genus Cyanothece, comprising a group of unicellular nitrogen-fixing Cyanobacteria.</title>
        <authorList>
            <person name="Bandyopadhyay A."/>
            <person name="Elvitigala T."/>
            <person name="Welsh E."/>
            <person name="Stockel J."/>
            <person name="Liberton M."/>
            <person name="Min H."/>
            <person name="Sherman L.A."/>
            <person name="Pakrasi H.B."/>
        </authorList>
    </citation>
    <scope>NUCLEOTIDE SEQUENCE [LARGE SCALE GENOMIC DNA]</scope>
    <source>
        <strain evidence="3">PCC 7424</strain>
    </source>
</reference>
<proteinExistence type="predicted"/>
<dbReference type="KEGG" id="cyc:PCC7424_0143"/>
<accession>B7K9D0</accession>
<organism evidence="2 3">
    <name type="scientific">Gloeothece citriformis (strain PCC 7424)</name>
    <name type="common">Cyanothece sp. (strain PCC 7424)</name>
    <dbReference type="NCBI Taxonomy" id="65393"/>
    <lineage>
        <taxon>Bacteria</taxon>
        <taxon>Bacillati</taxon>
        <taxon>Cyanobacteriota</taxon>
        <taxon>Cyanophyceae</taxon>
        <taxon>Oscillatoriophycideae</taxon>
        <taxon>Chroococcales</taxon>
        <taxon>Aphanothecaceae</taxon>
        <taxon>Gloeothece</taxon>
        <taxon>Gloeothece citriformis</taxon>
    </lineage>
</organism>
<evidence type="ECO:0000256" key="1">
    <source>
        <dbReference type="SAM" id="Coils"/>
    </source>
</evidence>
<dbReference type="STRING" id="65393.PCC7424_0143"/>
<dbReference type="Proteomes" id="UP000002384">
    <property type="component" value="Chromosome"/>
</dbReference>
<dbReference type="AlphaFoldDB" id="B7K9D0"/>
<evidence type="ECO:0000313" key="2">
    <source>
        <dbReference type="EMBL" id="ACK68613.1"/>
    </source>
</evidence>
<protein>
    <submittedName>
        <fullName evidence="2">Uncharacterized protein</fullName>
    </submittedName>
</protein>
<keyword evidence="3" id="KW-1185">Reference proteome</keyword>
<name>B7K9D0_GLOC7</name>
<dbReference type="HOGENOM" id="CLU_1303217_0_0_3"/>
<evidence type="ECO:0000313" key="3">
    <source>
        <dbReference type="Proteomes" id="UP000002384"/>
    </source>
</evidence>
<dbReference type="EMBL" id="CP001291">
    <property type="protein sequence ID" value="ACK68613.1"/>
    <property type="molecule type" value="Genomic_DNA"/>
</dbReference>
<gene>
    <name evidence="2" type="ordered locus">PCC7424_0143</name>
</gene>
<keyword evidence="1" id="KW-0175">Coiled coil</keyword>
<sequence>MIQGLIRTESLSLNQFQGAQHNLADQPGSTPLLEVDPPEKAFRERLSGIADQPFFKNRQKTFFREIMNNQNLDRFERTEITIDRITYARLVSTGNYENEKIEVSSVVEEGRSPDEVLAFLKQFVGERTHSLQQYQDWCNEYWAKKADLNNLIRKLQEAEEQWEKARLFLVTQGLKKEEDLPSFPALPFAKEQGQEANNAEFVENDLEDIPM</sequence>